<dbReference type="InterPro" id="IPR050307">
    <property type="entry name" value="Sterol_Desaturase_Related"/>
</dbReference>
<dbReference type="GO" id="GO:0016020">
    <property type="term" value="C:membrane"/>
    <property type="evidence" value="ECO:0007669"/>
    <property type="project" value="UniProtKB-SubCell"/>
</dbReference>
<feature type="transmembrane region" description="Helical" evidence="6">
    <location>
        <begin position="51"/>
        <end position="71"/>
    </location>
</feature>
<evidence type="ECO:0000256" key="3">
    <source>
        <dbReference type="ARBA" id="ARBA00022989"/>
    </source>
</evidence>
<evidence type="ECO:0000256" key="4">
    <source>
        <dbReference type="ARBA" id="ARBA00023136"/>
    </source>
</evidence>
<dbReference type="eggNOG" id="COG3000">
    <property type="taxonomic scope" value="Bacteria"/>
</dbReference>
<protein>
    <submittedName>
        <fullName evidence="8">Sterol desaturase</fullName>
    </submittedName>
</protein>
<dbReference type="HOGENOM" id="CLU_069358_0_0_5"/>
<evidence type="ECO:0000256" key="5">
    <source>
        <dbReference type="SAM" id="MobiDB-lite"/>
    </source>
</evidence>
<dbReference type="GO" id="GO:0005506">
    <property type="term" value="F:iron ion binding"/>
    <property type="evidence" value="ECO:0007669"/>
    <property type="project" value="InterPro"/>
</dbReference>
<evidence type="ECO:0000259" key="7">
    <source>
        <dbReference type="Pfam" id="PF04116"/>
    </source>
</evidence>
<proteinExistence type="predicted"/>
<dbReference type="GO" id="GO:0016491">
    <property type="term" value="F:oxidoreductase activity"/>
    <property type="evidence" value="ECO:0007669"/>
    <property type="project" value="InterPro"/>
</dbReference>
<comment type="subcellular location">
    <subcellularLocation>
        <location evidence="1">Membrane</location>
    </subcellularLocation>
</comment>
<evidence type="ECO:0000313" key="8">
    <source>
        <dbReference type="EMBL" id="EDQ31917.1"/>
    </source>
</evidence>
<feature type="compositionally biased region" description="Polar residues" evidence="5">
    <location>
        <begin position="1"/>
        <end position="12"/>
    </location>
</feature>
<sequence length="334" mass="39182">MGEQSDVNTQPAASGFAGQWHHRPQVPIKVSPFFSWPPDPRRMVTWVADRWFAVAENSILVLISLTCWMWFQPSMEEAKTLSIGWIAEIYVRNLILLFGVAGGLHLYFFVWKRQRMELKFDKRDLAKESRAFTFKNQVHDNMFWSLGSGVLFWSAYEALMFWAMANGYAPMLHWSGNPVWFVLLFALTPVWISFHFYWIHRLIHVPRLYKAFHALHHRNINVGPWSGLSMHPVEHLLFFSSVLIHFIVPAHPLHILFHMQHQALTAATSHTGFEGLVVKDENRLALGTFHHQMHHRYFECNYGNLEMPWDKWFGSFHDGTDQSHQAFKNRRSGR</sequence>
<feature type="transmembrane region" description="Helical" evidence="6">
    <location>
        <begin position="143"/>
        <end position="165"/>
    </location>
</feature>
<accession>A9DDW3</accession>
<evidence type="ECO:0000256" key="2">
    <source>
        <dbReference type="ARBA" id="ARBA00022692"/>
    </source>
</evidence>
<reference evidence="8 9" key="1">
    <citation type="submission" date="2007-10" db="EMBL/GenBank/DDBJ databases">
        <authorList>
            <person name="Wagner-Dobler I."/>
            <person name="Ferriera S."/>
            <person name="Johnson J."/>
            <person name="Kravitz S."/>
            <person name="Beeson K."/>
            <person name="Sutton G."/>
            <person name="Rogers Y.-H."/>
            <person name="Friedman R."/>
            <person name="Frazier M."/>
            <person name="Venter J.C."/>
        </authorList>
    </citation>
    <scope>NUCLEOTIDE SEQUENCE [LARGE SCALE GENOMIC DNA]</scope>
    <source>
        <strain evidence="8 9">DFL-43</strain>
    </source>
</reference>
<feature type="transmembrane region" description="Helical" evidence="6">
    <location>
        <begin position="177"/>
        <end position="199"/>
    </location>
</feature>
<feature type="domain" description="Fatty acid hydroxylase" evidence="7">
    <location>
        <begin position="186"/>
        <end position="315"/>
    </location>
</feature>
<feature type="region of interest" description="Disordered" evidence="5">
    <location>
        <begin position="1"/>
        <end position="20"/>
    </location>
</feature>
<gene>
    <name evidence="8" type="ORF">HPDFL43_13170</name>
</gene>
<evidence type="ECO:0000256" key="6">
    <source>
        <dbReference type="SAM" id="Phobius"/>
    </source>
</evidence>
<organism evidence="8 9">
    <name type="scientific">Hoeflea phototrophica (strain DSM 17068 / NCIMB 14078 / DFL-43)</name>
    <dbReference type="NCBI Taxonomy" id="411684"/>
    <lineage>
        <taxon>Bacteria</taxon>
        <taxon>Pseudomonadati</taxon>
        <taxon>Pseudomonadota</taxon>
        <taxon>Alphaproteobacteria</taxon>
        <taxon>Hyphomicrobiales</taxon>
        <taxon>Rhizobiaceae</taxon>
        <taxon>Hoeflea</taxon>
    </lineage>
</organism>
<evidence type="ECO:0000256" key="1">
    <source>
        <dbReference type="ARBA" id="ARBA00004370"/>
    </source>
</evidence>
<keyword evidence="2 6" id="KW-0812">Transmembrane</keyword>
<dbReference type="Proteomes" id="UP000004291">
    <property type="component" value="Chromosome"/>
</dbReference>
<dbReference type="Pfam" id="PF04116">
    <property type="entry name" value="FA_hydroxylase"/>
    <property type="match status" value="1"/>
</dbReference>
<name>A9DDW3_HOEPD</name>
<keyword evidence="4 6" id="KW-0472">Membrane</keyword>
<evidence type="ECO:0000313" key="9">
    <source>
        <dbReference type="Proteomes" id="UP000004291"/>
    </source>
</evidence>
<dbReference type="InterPro" id="IPR006694">
    <property type="entry name" value="Fatty_acid_hydroxylase"/>
</dbReference>
<feature type="transmembrane region" description="Helical" evidence="6">
    <location>
        <begin position="91"/>
        <end position="110"/>
    </location>
</feature>
<dbReference type="GO" id="GO:0008610">
    <property type="term" value="P:lipid biosynthetic process"/>
    <property type="evidence" value="ECO:0007669"/>
    <property type="project" value="InterPro"/>
</dbReference>
<keyword evidence="3 6" id="KW-1133">Transmembrane helix</keyword>
<reference evidence="8 9" key="2">
    <citation type="submission" date="2012-06" db="EMBL/GenBank/DDBJ databases">
        <authorList>
            <person name="Fiebig A."/>
        </authorList>
    </citation>
    <scope>NUCLEOTIDE SEQUENCE [LARGE SCALE GENOMIC DNA]</scope>
    <source>
        <strain evidence="8 9">DFL-43</strain>
    </source>
</reference>
<dbReference type="EMBL" id="ABIA03000004">
    <property type="protein sequence ID" value="EDQ31917.1"/>
    <property type="molecule type" value="Genomic_DNA"/>
</dbReference>
<comment type="caution">
    <text evidence="8">The sequence shown here is derived from an EMBL/GenBank/DDBJ whole genome shotgun (WGS) entry which is preliminary data.</text>
</comment>
<dbReference type="STRING" id="411684.HPDFL43_13170"/>
<dbReference type="PANTHER" id="PTHR11863">
    <property type="entry name" value="STEROL DESATURASE"/>
    <property type="match status" value="1"/>
</dbReference>
<dbReference type="AlphaFoldDB" id="A9DDW3"/>
<keyword evidence="9" id="KW-1185">Reference proteome</keyword>